<dbReference type="Gene3D" id="2.40.40.20">
    <property type="match status" value="1"/>
</dbReference>
<sequence length="325" mass="37688">MGFPGFDWKDSNQVFEETARFSRKSRVAYDSIVWMAKKNGMKGHELLGKLGTTGIQAPVRIMDKAYANSKDPRINRPGRKFAGDQQEVLKGLEWRGGVLFATVRQHDTEMKMPDTGHPERTIFNKLELKYKSQTGKLNLLKSPWNQFSDFWEWWKPKGEELWVTNGRINEIWQSGFDDMFRRPYITQRFPENWLEIHPEDAKARGIESGDQLVITCDRVPIQKDYNQAVFSGDFMFSNLMKQGHIKLTKASITGVAIVTPIVRKGTTWTYFQNPHQPANALVPMVPDWVTNRYRFKLGVGKVKKIGESPYKRTYRAFSFARRDIV</sequence>
<evidence type="ECO:0000313" key="2">
    <source>
        <dbReference type="EMBL" id="ART90610.1"/>
    </source>
</evidence>
<accession>A0A2P0QJE0</accession>
<dbReference type="InterPro" id="IPR006657">
    <property type="entry name" value="MoPterin_dinucl-bd_dom"/>
</dbReference>
<name>A0A2P0QJE0_9PROT</name>
<protein>
    <submittedName>
        <fullName evidence="2">Putative AioA-like, arsenite oxidase like large subunit</fullName>
    </submittedName>
</protein>
<evidence type="ECO:0000259" key="1">
    <source>
        <dbReference type="Pfam" id="PF01568"/>
    </source>
</evidence>
<proteinExistence type="predicted"/>
<feature type="domain" description="Molybdopterin dinucleotide-binding" evidence="1">
    <location>
        <begin position="161"/>
        <end position="218"/>
    </location>
</feature>
<dbReference type="GO" id="GO:0016491">
    <property type="term" value="F:oxidoreductase activity"/>
    <property type="evidence" value="ECO:0007669"/>
    <property type="project" value="InterPro"/>
</dbReference>
<dbReference type="Pfam" id="PF01568">
    <property type="entry name" value="Molydop_binding"/>
    <property type="match status" value="1"/>
</dbReference>
<dbReference type="GO" id="GO:0043546">
    <property type="term" value="F:molybdopterin cofactor binding"/>
    <property type="evidence" value="ECO:0007669"/>
    <property type="project" value="InterPro"/>
</dbReference>
<organism evidence="2">
    <name type="scientific">uncultured Pseudomonadota bacterium</name>
    <dbReference type="NCBI Taxonomy" id="153809"/>
    <lineage>
        <taxon>Bacteria</taxon>
        <taxon>Pseudomonadati</taxon>
        <taxon>Pseudomonadota</taxon>
        <taxon>environmental samples</taxon>
    </lineage>
</organism>
<dbReference type="SUPFAM" id="SSF50692">
    <property type="entry name" value="ADC-like"/>
    <property type="match status" value="1"/>
</dbReference>
<reference evidence="2" key="1">
    <citation type="submission" date="2016-12" db="EMBL/GenBank/DDBJ databases">
        <title>Arsenic respiratory pathways in the anoxic pelagic waters of the Pacific Ocean.</title>
        <authorList>
            <person name="Saunders J.K."/>
            <person name="Fuchsman C.A."/>
            <person name="McKay C."/>
            <person name="Rocap G."/>
        </authorList>
    </citation>
    <scope>NUCLEOTIDE SEQUENCE</scope>
</reference>
<dbReference type="AlphaFoldDB" id="A0A2P0QJE0"/>
<dbReference type="Gene3D" id="3.30.200.200">
    <property type="match status" value="1"/>
</dbReference>
<dbReference type="InterPro" id="IPR009010">
    <property type="entry name" value="Asp_de-COase-like_dom_sf"/>
</dbReference>
<dbReference type="EMBL" id="KY400109">
    <property type="protein sequence ID" value="ART90610.1"/>
    <property type="molecule type" value="Genomic_DNA"/>
</dbReference>
<dbReference type="Gene3D" id="3.40.50.740">
    <property type="match status" value="1"/>
</dbReference>